<name>A0ABW8D5B0_9GAMM</name>
<dbReference type="PROSITE" id="PS51257">
    <property type="entry name" value="PROKAR_LIPOPROTEIN"/>
    <property type="match status" value="1"/>
</dbReference>
<protein>
    <submittedName>
        <fullName evidence="1">T4SS-associated protein LvrD</fullName>
    </submittedName>
</protein>
<dbReference type="RefSeq" id="WP_400186699.1">
    <property type="nucleotide sequence ID" value="NZ_JBGORX010000001.1"/>
</dbReference>
<keyword evidence="2" id="KW-1185">Reference proteome</keyword>
<comment type="caution">
    <text evidence="1">The sequence shown here is derived from an EMBL/GenBank/DDBJ whole genome shotgun (WGS) entry which is preliminary data.</text>
</comment>
<accession>A0ABW8D5B0</accession>
<dbReference type="NCBIfam" id="NF041530">
    <property type="entry name" value="LvrD"/>
    <property type="match status" value="1"/>
</dbReference>
<dbReference type="Proteomes" id="UP001615550">
    <property type="component" value="Unassembled WGS sequence"/>
</dbReference>
<sequence>MMYLLKRGISLLGILALCACHHQNPLTIHSKEVSLKFLLNASANAEKSLHIPTQKDSYGYAYLECMDGKTSLELPCIALYRRMISFGKEQHYVGFEHLSVNDLTNHSVFASLAEDYAEYAATHEPHLLSESHS</sequence>
<gene>
    <name evidence="1" type="primary">lvrD</name>
    <name evidence="1" type="ORF">ACD661_04730</name>
</gene>
<reference evidence="1 2" key="1">
    <citation type="submission" date="2024-08" db="EMBL/GenBank/DDBJ databases">
        <title>Draft Genome Sequence of Legionella lytica strain DSB2004, Isolated From a Fire Sprinkler System.</title>
        <authorList>
            <person name="Everhart A.D."/>
            <person name="Kidane D.T."/>
            <person name="Farone A.L."/>
            <person name="Farone M.B."/>
        </authorList>
    </citation>
    <scope>NUCLEOTIDE SEQUENCE [LARGE SCALE GENOMIC DNA]</scope>
    <source>
        <strain evidence="1 2">DSB2004</strain>
    </source>
</reference>
<proteinExistence type="predicted"/>
<dbReference type="EMBL" id="JBGORX010000001">
    <property type="protein sequence ID" value="MFJ1267864.1"/>
    <property type="molecule type" value="Genomic_DNA"/>
</dbReference>
<organism evidence="1 2">
    <name type="scientific">Legionella lytica</name>
    <dbReference type="NCBI Taxonomy" id="96232"/>
    <lineage>
        <taxon>Bacteria</taxon>
        <taxon>Pseudomonadati</taxon>
        <taxon>Pseudomonadota</taxon>
        <taxon>Gammaproteobacteria</taxon>
        <taxon>Legionellales</taxon>
        <taxon>Legionellaceae</taxon>
        <taxon>Legionella</taxon>
    </lineage>
</organism>
<evidence type="ECO:0000313" key="1">
    <source>
        <dbReference type="EMBL" id="MFJ1267864.1"/>
    </source>
</evidence>
<evidence type="ECO:0000313" key="2">
    <source>
        <dbReference type="Proteomes" id="UP001615550"/>
    </source>
</evidence>